<evidence type="ECO:0000313" key="1">
    <source>
        <dbReference type="EMBL" id="KPC53852.1"/>
    </source>
</evidence>
<comment type="caution">
    <text evidence="1">The sequence shown here is derived from an EMBL/GenBank/DDBJ whole genome shotgun (WGS) entry which is preliminary data.</text>
</comment>
<sequence length="189" mass="21616">MSSRVTRRVRAGACGGRSTLDMGFSASQRHSHTAIPQACDRLAHSRRTLFGVTSFRRRLRKSAKCSGPRSGRRIFASFSSRAMRCMRRVSGRAPVWWESLLRYNVQAIPQRCDSVPRRVCRRQYGSLSSPPMQELQLWCESCQKRQPRLYGCERDSAQRASQWWPSFLGQPVGQIWDKAECKTGENCGK</sequence>
<keyword evidence="2" id="KW-1185">Reference proteome</keyword>
<dbReference type="Proteomes" id="UP000037939">
    <property type="component" value="Unassembled WGS sequence"/>
</dbReference>
<dbReference type="AlphaFoldDB" id="A0A0N0GPV5"/>
<dbReference type="EMBL" id="LAQT01000004">
    <property type="protein sequence ID" value="KPC53852.1"/>
    <property type="molecule type" value="Genomic_DNA"/>
</dbReference>
<protein>
    <submittedName>
        <fullName evidence="1">Uncharacterized protein</fullName>
    </submittedName>
</protein>
<proteinExistence type="predicted"/>
<reference evidence="1 2" key="1">
    <citation type="submission" date="2015-07" db="EMBL/GenBank/DDBJ databases">
        <title>Draft genome sequence of the Amantichitinum ursilacus IGB-41, a new chitin-degrading bacterium.</title>
        <authorList>
            <person name="Kirstahler P."/>
            <person name="Guenther M."/>
            <person name="Grumaz C."/>
            <person name="Rupp S."/>
            <person name="Zibek S."/>
            <person name="Sohn K."/>
        </authorList>
    </citation>
    <scope>NUCLEOTIDE SEQUENCE [LARGE SCALE GENOMIC DNA]</scope>
    <source>
        <strain evidence="1 2">IGB-41</strain>
    </source>
</reference>
<dbReference type="STRING" id="857265.WG78_07005"/>
<gene>
    <name evidence="1" type="ORF">WG78_07005</name>
</gene>
<accession>A0A0N0GPV5</accession>
<evidence type="ECO:0000313" key="2">
    <source>
        <dbReference type="Proteomes" id="UP000037939"/>
    </source>
</evidence>
<name>A0A0N0GPV5_9NEIS</name>
<organism evidence="1 2">
    <name type="scientific">Amantichitinum ursilacus</name>
    <dbReference type="NCBI Taxonomy" id="857265"/>
    <lineage>
        <taxon>Bacteria</taxon>
        <taxon>Pseudomonadati</taxon>
        <taxon>Pseudomonadota</taxon>
        <taxon>Betaproteobacteria</taxon>
        <taxon>Neisseriales</taxon>
        <taxon>Chitinibacteraceae</taxon>
        <taxon>Amantichitinum</taxon>
    </lineage>
</organism>